<dbReference type="PROSITE" id="PS00061">
    <property type="entry name" value="ADH_SHORT"/>
    <property type="match status" value="1"/>
</dbReference>
<dbReference type="InterPro" id="IPR002347">
    <property type="entry name" value="SDR_fam"/>
</dbReference>
<sequence>MGFFNGFLCLVTHVVITVFLLFYLPVSWLWRLTKFVFVKPFSVKSVKEKVVLITGASSGIGEELAYEYATRGALLILVARREQALKEVANNALAKGSPDVLVIKADVSIESECKRVIEEAVARFAQLDHLVINAGLLSSCLFEEITNISAFKQVLDVNFWGAVYTTYYAIPHLKLSRGNIIVTASVAGRVPTARMSFYNASKAALIRFYETLRAELGSDIRITILTPGYIASELTKGKFLQKEGEIVVNEEIRDVQIGIFPVGETHKFAKIVVDSACSGDGYVTWPSWYKPFHALMFFAPEAVNWYSRSFYLAKPGVDSNKTLSRTILDATGAKDFVYPPSIRSSTTKLVESKSVFEDLLLWRCPLAAINVFL</sequence>
<dbReference type="PANTHER" id="PTHR43391">
    <property type="entry name" value="RETINOL DEHYDROGENASE-RELATED"/>
    <property type="match status" value="1"/>
</dbReference>
<dbReference type="GO" id="GO:0016491">
    <property type="term" value="F:oxidoreductase activity"/>
    <property type="evidence" value="ECO:0007669"/>
    <property type="project" value="UniProtKB-KW"/>
</dbReference>
<evidence type="ECO:0000256" key="5">
    <source>
        <dbReference type="SAM" id="Phobius"/>
    </source>
</evidence>
<dbReference type="EMBL" id="JADCNL010000011">
    <property type="protein sequence ID" value="KAG0461411.1"/>
    <property type="molecule type" value="Genomic_DNA"/>
</dbReference>
<evidence type="ECO:0000313" key="6">
    <source>
        <dbReference type="EMBL" id="KAG0461411.1"/>
    </source>
</evidence>
<organism evidence="6 7">
    <name type="scientific">Vanilla planifolia</name>
    <name type="common">Vanilla</name>
    <dbReference type="NCBI Taxonomy" id="51239"/>
    <lineage>
        <taxon>Eukaryota</taxon>
        <taxon>Viridiplantae</taxon>
        <taxon>Streptophyta</taxon>
        <taxon>Embryophyta</taxon>
        <taxon>Tracheophyta</taxon>
        <taxon>Spermatophyta</taxon>
        <taxon>Magnoliopsida</taxon>
        <taxon>Liliopsida</taxon>
        <taxon>Asparagales</taxon>
        <taxon>Orchidaceae</taxon>
        <taxon>Vanilloideae</taxon>
        <taxon>Vanilleae</taxon>
        <taxon>Vanilla</taxon>
    </lineage>
</organism>
<keyword evidence="5" id="KW-0472">Membrane</keyword>
<dbReference type="PANTHER" id="PTHR43391:SF89">
    <property type="entry name" value="11-BETA-HYDROXYSTEROID DEHYDROGENASE 1A-RELATED"/>
    <property type="match status" value="1"/>
</dbReference>
<comment type="similarity">
    <text evidence="2 4">Belongs to the short-chain dehydrogenases/reductases (SDR) family.</text>
</comment>
<dbReference type="GO" id="GO:0016020">
    <property type="term" value="C:membrane"/>
    <property type="evidence" value="ECO:0007669"/>
    <property type="project" value="UniProtKB-SubCell"/>
</dbReference>
<comment type="caution">
    <text evidence="6">The sequence shown here is derived from an EMBL/GenBank/DDBJ whole genome shotgun (WGS) entry which is preliminary data.</text>
</comment>
<evidence type="ECO:0000256" key="2">
    <source>
        <dbReference type="ARBA" id="ARBA00006484"/>
    </source>
</evidence>
<dbReference type="Pfam" id="PF00106">
    <property type="entry name" value="adh_short"/>
    <property type="match status" value="1"/>
</dbReference>
<keyword evidence="5" id="KW-1133">Transmembrane helix</keyword>
<dbReference type="SUPFAM" id="SSF51735">
    <property type="entry name" value="NAD(P)-binding Rossmann-fold domains"/>
    <property type="match status" value="1"/>
</dbReference>
<keyword evidence="7" id="KW-1185">Reference proteome</keyword>
<reference evidence="6 7" key="1">
    <citation type="journal article" date="2020" name="Nat. Food">
        <title>A phased Vanilla planifolia genome enables genetic improvement of flavour and production.</title>
        <authorList>
            <person name="Hasing T."/>
            <person name="Tang H."/>
            <person name="Brym M."/>
            <person name="Khazi F."/>
            <person name="Huang T."/>
            <person name="Chambers A.H."/>
        </authorList>
    </citation>
    <scope>NUCLEOTIDE SEQUENCE [LARGE SCALE GENOMIC DNA]</scope>
    <source>
        <tissue evidence="6">Leaf</tissue>
    </source>
</reference>
<dbReference type="Proteomes" id="UP000636800">
    <property type="component" value="Chromosome 11"/>
</dbReference>
<gene>
    <name evidence="6" type="ORF">HPP92_021708</name>
</gene>
<proteinExistence type="inferred from homology"/>
<dbReference type="InterPro" id="IPR020904">
    <property type="entry name" value="Sc_DH/Rdtase_CS"/>
</dbReference>
<evidence type="ECO:0000256" key="4">
    <source>
        <dbReference type="RuleBase" id="RU000363"/>
    </source>
</evidence>
<accession>A0A835UJ90</accession>
<dbReference type="Gene3D" id="3.40.50.720">
    <property type="entry name" value="NAD(P)-binding Rossmann-like Domain"/>
    <property type="match status" value="1"/>
</dbReference>
<dbReference type="InterPro" id="IPR036291">
    <property type="entry name" value="NAD(P)-bd_dom_sf"/>
</dbReference>
<evidence type="ECO:0000256" key="1">
    <source>
        <dbReference type="ARBA" id="ARBA00004606"/>
    </source>
</evidence>
<dbReference type="PRINTS" id="PR00080">
    <property type="entry name" value="SDRFAMILY"/>
</dbReference>
<protein>
    <submittedName>
        <fullName evidence="6">Uncharacterized protein</fullName>
    </submittedName>
</protein>
<name>A0A835UJ90_VANPL</name>
<dbReference type="GO" id="GO:0005829">
    <property type="term" value="C:cytosol"/>
    <property type="evidence" value="ECO:0007669"/>
    <property type="project" value="TreeGrafter"/>
</dbReference>
<dbReference type="PRINTS" id="PR00081">
    <property type="entry name" value="GDHRDH"/>
</dbReference>
<comment type="subcellular location">
    <subcellularLocation>
        <location evidence="1">Membrane</location>
        <topology evidence="1">Single-pass type II membrane protein</topology>
    </subcellularLocation>
</comment>
<keyword evidence="5" id="KW-0812">Transmembrane</keyword>
<dbReference type="AlphaFoldDB" id="A0A835UJ90"/>
<feature type="transmembrane region" description="Helical" evidence="5">
    <location>
        <begin position="7"/>
        <end position="30"/>
    </location>
</feature>
<evidence type="ECO:0000313" key="7">
    <source>
        <dbReference type="Proteomes" id="UP000636800"/>
    </source>
</evidence>
<evidence type="ECO:0000256" key="3">
    <source>
        <dbReference type="ARBA" id="ARBA00023002"/>
    </source>
</evidence>
<keyword evidence="3" id="KW-0560">Oxidoreductase</keyword>